<proteinExistence type="predicted"/>
<keyword evidence="1" id="KW-0472">Membrane</keyword>
<dbReference type="EMBL" id="UINC01060165">
    <property type="protein sequence ID" value="SVB84382.1"/>
    <property type="molecule type" value="Genomic_DNA"/>
</dbReference>
<organism evidence="2">
    <name type="scientific">marine metagenome</name>
    <dbReference type="NCBI Taxonomy" id="408172"/>
    <lineage>
        <taxon>unclassified sequences</taxon>
        <taxon>metagenomes</taxon>
        <taxon>ecological metagenomes</taxon>
    </lineage>
</organism>
<sequence>MLDLKSIIIGVLFGIALVFVLGASHKKGKMGTPPVGMFQLYAIPNSDSKAVILHTASGEYKIANLDLSPNFESGDRFMGPPPE</sequence>
<feature type="transmembrane region" description="Helical" evidence="1">
    <location>
        <begin position="6"/>
        <end position="23"/>
    </location>
</feature>
<protein>
    <submittedName>
        <fullName evidence="2">Uncharacterized protein</fullName>
    </submittedName>
</protein>
<keyword evidence="1" id="KW-1133">Transmembrane helix</keyword>
<accession>A0A382HB39</accession>
<evidence type="ECO:0000313" key="2">
    <source>
        <dbReference type="EMBL" id="SVB84382.1"/>
    </source>
</evidence>
<dbReference type="AlphaFoldDB" id="A0A382HB39"/>
<gene>
    <name evidence="2" type="ORF">METZ01_LOCUS237236</name>
</gene>
<keyword evidence="1" id="KW-0812">Transmembrane</keyword>
<name>A0A382HB39_9ZZZZ</name>
<reference evidence="2" key="1">
    <citation type="submission" date="2018-05" db="EMBL/GenBank/DDBJ databases">
        <authorList>
            <person name="Lanie J.A."/>
            <person name="Ng W.-L."/>
            <person name="Kazmierczak K.M."/>
            <person name="Andrzejewski T.M."/>
            <person name="Davidsen T.M."/>
            <person name="Wayne K.J."/>
            <person name="Tettelin H."/>
            <person name="Glass J.I."/>
            <person name="Rusch D."/>
            <person name="Podicherti R."/>
            <person name="Tsui H.-C.T."/>
            <person name="Winkler M.E."/>
        </authorList>
    </citation>
    <scope>NUCLEOTIDE SEQUENCE</scope>
</reference>
<evidence type="ECO:0000256" key="1">
    <source>
        <dbReference type="SAM" id="Phobius"/>
    </source>
</evidence>